<evidence type="ECO:0000256" key="7">
    <source>
        <dbReference type="SAM" id="Phobius"/>
    </source>
</evidence>
<keyword evidence="4 7" id="KW-1133">Transmembrane helix</keyword>
<dbReference type="PANTHER" id="PTHR35007">
    <property type="entry name" value="INTEGRAL MEMBRANE PROTEIN-RELATED"/>
    <property type="match status" value="1"/>
</dbReference>
<feature type="region of interest" description="Disordered" evidence="6">
    <location>
        <begin position="42"/>
        <end position="61"/>
    </location>
</feature>
<feature type="transmembrane region" description="Helical" evidence="7">
    <location>
        <begin position="88"/>
        <end position="108"/>
    </location>
</feature>
<evidence type="ECO:0000256" key="1">
    <source>
        <dbReference type="ARBA" id="ARBA00004651"/>
    </source>
</evidence>
<evidence type="ECO:0000256" key="6">
    <source>
        <dbReference type="SAM" id="MobiDB-lite"/>
    </source>
</evidence>
<evidence type="ECO:0000313" key="10">
    <source>
        <dbReference type="Proteomes" id="UP001216253"/>
    </source>
</evidence>
<reference evidence="9 10" key="1">
    <citation type="submission" date="2023-03" db="EMBL/GenBank/DDBJ databases">
        <title>NovoSphingobium album sp. nov. isolated from polycyclic aromatic hydrocarbons- and heavy-metal polluted soil.</title>
        <authorList>
            <person name="Liu Z."/>
            <person name="Wang K."/>
        </authorList>
    </citation>
    <scope>NUCLEOTIDE SEQUENCE [LARGE SCALE GENOMIC DNA]</scope>
    <source>
        <strain evidence="9 10">H3SJ31-1</strain>
    </source>
</reference>
<dbReference type="RefSeq" id="WP_275226597.1">
    <property type="nucleotide sequence ID" value="NZ_JARESE010000004.1"/>
</dbReference>
<comment type="subcellular location">
    <subcellularLocation>
        <location evidence="1">Cell membrane</location>
        <topology evidence="1">Multi-pass membrane protein</topology>
    </subcellularLocation>
</comment>
<evidence type="ECO:0000256" key="4">
    <source>
        <dbReference type="ARBA" id="ARBA00022989"/>
    </source>
</evidence>
<evidence type="ECO:0000313" key="9">
    <source>
        <dbReference type="EMBL" id="MDE8650503.1"/>
    </source>
</evidence>
<comment type="caution">
    <text evidence="9">The sequence shown here is derived from an EMBL/GenBank/DDBJ whole genome shotgun (WGS) entry which is preliminary data.</text>
</comment>
<dbReference type="Proteomes" id="UP001216253">
    <property type="component" value="Unassembled WGS sequence"/>
</dbReference>
<feature type="transmembrane region" description="Helical" evidence="7">
    <location>
        <begin position="114"/>
        <end position="135"/>
    </location>
</feature>
<dbReference type="Pfam" id="PF00482">
    <property type="entry name" value="T2SSF"/>
    <property type="match status" value="1"/>
</dbReference>
<keyword evidence="5 7" id="KW-0472">Membrane</keyword>
<feature type="domain" description="Type II secretion system protein GspF" evidence="8">
    <location>
        <begin position="154"/>
        <end position="281"/>
    </location>
</feature>
<evidence type="ECO:0000256" key="3">
    <source>
        <dbReference type="ARBA" id="ARBA00022692"/>
    </source>
</evidence>
<dbReference type="EMBL" id="JARESE010000004">
    <property type="protein sequence ID" value="MDE8650503.1"/>
    <property type="molecule type" value="Genomic_DNA"/>
</dbReference>
<feature type="transmembrane region" description="Helical" evidence="7">
    <location>
        <begin position="266"/>
        <end position="290"/>
    </location>
</feature>
<keyword evidence="3 7" id="KW-0812">Transmembrane</keyword>
<sequence>MPPLSALLLFALAAGGVIAVLAGLRLLHADWRLRYRLAGGRESGAGARGPGRPRVPRGLSAQGRDRAEIERQLRGAGFFDADALHYFVWLRLAATLAAAGLTFVAMSLASDNGLAIGLVTFIVAGLTYIGAKLALHMRAAERERKLTAEFPFLLDLMLMMLESGVSLDQCFRSIARDERVAVPRHARLVAMLVDDLDRGQDYQMAFDRWAQRVGVSGAKEMATLFRQSLFQGMELVPALREFITEFSQRRVARAHEAIGKITVRMVILMLIFFMPALFVVLAGPPVAAILDTLRSSQP</sequence>
<evidence type="ECO:0000259" key="8">
    <source>
        <dbReference type="Pfam" id="PF00482"/>
    </source>
</evidence>
<gene>
    <name evidence="9" type="ORF">PYV00_02070</name>
</gene>
<protein>
    <submittedName>
        <fullName evidence="9">Type II secretion system F family protein</fullName>
    </submittedName>
</protein>
<dbReference type="PANTHER" id="PTHR35007:SF2">
    <property type="entry name" value="PILUS ASSEMBLE PROTEIN"/>
    <property type="match status" value="1"/>
</dbReference>
<keyword evidence="2" id="KW-1003">Cell membrane</keyword>
<keyword evidence="10" id="KW-1185">Reference proteome</keyword>
<organism evidence="9 10">
    <name type="scientific">Novosphingobium album</name>
    <name type="common">ex Liu et al. 2023</name>
    <dbReference type="NCBI Taxonomy" id="3031130"/>
    <lineage>
        <taxon>Bacteria</taxon>
        <taxon>Pseudomonadati</taxon>
        <taxon>Pseudomonadota</taxon>
        <taxon>Alphaproteobacteria</taxon>
        <taxon>Sphingomonadales</taxon>
        <taxon>Sphingomonadaceae</taxon>
        <taxon>Novosphingobium</taxon>
    </lineage>
</organism>
<proteinExistence type="predicted"/>
<feature type="transmembrane region" description="Helical" evidence="7">
    <location>
        <begin position="6"/>
        <end position="27"/>
    </location>
</feature>
<dbReference type="InterPro" id="IPR018076">
    <property type="entry name" value="T2SS_GspF_dom"/>
</dbReference>
<evidence type="ECO:0000256" key="2">
    <source>
        <dbReference type="ARBA" id="ARBA00022475"/>
    </source>
</evidence>
<name>A0ABT5WNJ9_9SPHN</name>
<evidence type="ECO:0000256" key="5">
    <source>
        <dbReference type="ARBA" id="ARBA00023136"/>
    </source>
</evidence>
<accession>A0ABT5WNJ9</accession>